<evidence type="ECO:0000313" key="1">
    <source>
        <dbReference type="EMBL" id="KAL3526253.1"/>
    </source>
</evidence>
<dbReference type="Gene3D" id="3.80.10.10">
    <property type="entry name" value="Ribonuclease Inhibitor"/>
    <property type="match status" value="1"/>
</dbReference>
<name>A0ABD3A4W8_9GENT</name>
<dbReference type="InterPro" id="IPR006553">
    <property type="entry name" value="Leu-rich_rpt_Cys-con_subtyp"/>
</dbReference>
<dbReference type="SMART" id="SM00367">
    <property type="entry name" value="LRR_CC"/>
    <property type="match status" value="3"/>
</dbReference>
<organism evidence="1 2">
    <name type="scientific">Cinchona calisaya</name>
    <dbReference type="NCBI Taxonomy" id="153742"/>
    <lineage>
        <taxon>Eukaryota</taxon>
        <taxon>Viridiplantae</taxon>
        <taxon>Streptophyta</taxon>
        <taxon>Embryophyta</taxon>
        <taxon>Tracheophyta</taxon>
        <taxon>Spermatophyta</taxon>
        <taxon>Magnoliopsida</taxon>
        <taxon>eudicotyledons</taxon>
        <taxon>Gunneridae</taxon>
        <taxon>Pentapetalae</taxon>
        <taxon>asterids</taxon>
        <taxon>lamiids</taxon>
        <taxon>Gentianales</taxon>
        <taxon>Rubiaceae</taxon>
        <taxon>Cinchonoideae</taxon>
        <taxon>Cinchoneae</taxon>
        <taxon>Cinchona</taxon>
    </lineage>
</organism>
<dbReference type="PANTHER" id="PTHR16134:SF45">
    <property type="entry name" value="PROTEIN AUXIN SIGNALING F-BOX 3"/>
    <property type="match status" value="1"/>
</dbReference>
<dbReference type="AlphaFoldDB" id="A0ABD3A4W8"/>
<dbReference type="PANTHER" id="PTHR16134">
    <property type="entry name" value="F-BOX/TPR REPEAT PROTEIN POF3"/>
    <property type="match status" value="1"/>
</dbReference>
<dbReference type="InterPro" id="IPR001611">
    <property type="entry name" value="Leu-rich_rpt"/>
</dbReference>
<dbReference type="EMBL" id="JBJUIK010000005">
    <property type="protein sequence ID" value="KAL3526253.1"/>
    <property type="molecule type" value="Genomic_DNA"/>
</dbReference>
<proteinExistence type="predicted"/>
<dbReference type="SUPFAM" id="SSF52047">
    <property type="entry name" value="RNI-like"/>
    <property type="match status" value="1"/>
</dbReference>
<keyword evidence="2" id="KW-1185">Reference proteome</keyword>
<dbReference type="InterPro" id="IPR032675">
    <property type="entry name" value="LRR_dom_sf"/>
</dbReference>
<protein>
    <submittedName>
        <fullName evidence="1">Uncharacterized protein</fullName>
    </submittedName>
</protein>
<evidence type="ECO:0000313" key="2">
    <source>
        <dbReference type="Proteomes" id="UP001630127"/>
    </source>
</evidence>
<sequence length="285" mass="31789">MINYFPGEVLEQVFEWAQGPEFSICGLQIMVLDTGVPTFPLGFRPWSTPPPLPILRSLGRRGWRFPIARSFPAFKYLLLVSCQGFTTHGLAAIASNCRSLRELDLQDNEVEDQRGRWLSCFPDICTFLVSLNFACLKGEVNVAVLEGSLSGFLQVDSRCLPAIHPICSNLTSLNLSYAQEIYSNGLVNLIRHCKTVEHLWILHTIGNKGLAVVASTCKELQELRVFPSYVHGVGYTAVTEEGLVAISGGCLQLNSILYFCRQMTYAVLITLAKNCPNLIRFRNVR</sequence>
<comment type="caution">
    <text evidence="1">The sequence shown here is derived from an EMBL/GenBank/DDBJ whole genome shotgun (WGS) entry which is preliminary data.</text>
</comment>
<reference evidence="1 2" key="1">
    <citation type="submission" date="2024-11" db="EMBL/GenBank/DDBJ databases">
        <title>A near-complete genome assembly of Cinchona calisaya.</title>
        <authorList>
            <person name="Lian D.C."/>
            <person name="Zhao X.W."/>
            <person name="Wei L."/>
        </authorList>
    </citation>
    <scope>NUCLEOTIDE SEQUENCE [LARGE SCALE GENOMIC DNA]</scope>
    <source>
        <tissue evidence="1">Nenye</tissue>
    </source>
</reference>
<gene>
    <name evidence="1" type="ORF">ACH5RR_010909</name>
</gene>
<dbReference type="Pfam" id="PF13516">
    <property type="entry name" value="LRR_6"/>
    <property type="match status" value="1"/>
</dbReference>
<accession>A0ABD3A4W8</accession>
<dbReference type="Proteomes" id="UP001630127">
    <property type="component" value="Unassembled WGS sequence"/>
</dbReference>